<dbReference type="RefSeq" id="WP_184514479.1">
    <property type="nucleotide sequence ID" value="NZ_CP050292.1"/>
</dbReference>
<gene>
    <name evidence="2" type="ORF">HB776_01330</name>
</gene>
<dbReference type="AlphaFoldDB" id="A0A7G6TTE6"/>
<dbReference type="Proteomes" id="UP000515291">
    <property type="component" value="Chromosome"/>
</dbReference>
<keyword evidence="1" id="KW-0812">Transmembrane</keyword>
<evidence type="ECO:0000313" key="3">
    <source>
        <dbReference type="Proteomes" id="UP000515291"/>
    </source>
</evidence>
<sequence>MKRSFIFSSVAAVSVVIPGLIIWFVLDADPHLNQTDAATSTALPSKTLAPEPSKPDRAANRTTARILALDEGTRRDFWTFVLKNEKHGCDVVVRVLYQGGTKSGVDSWSIGCQDSNEYSISVHPDAQDSKPEFSALACNGRAFVKSSE</sequence>
<keyword evidence="1" id="KW-0472">Membrane</keyword>
<proteinExistence type="predicted"/>
<organism evidence="2 3">
    <name type="scientific">Tardiphaga robiniae</name>
    <dbReference type="NCBI Taxonomy" id="943830"/>
    <lineage>
        <taxon>Bacteria</taxon>
        <taxon>Pseudomonadati</taxon>
        <taxon>Pseudomonadota</taxon>
        <taxon>Alphaproteobacteria</taxon>
        <taxon>Hyphomicrobiales</taxon>
        <taxon>Nitrobacteraceae</taxon>
        <taxon>Tardiphaga</taxon>
    </lineage>
</organism>
<feature type="transmembrane region" description="Helical" evidence="1">
    <location>
        <begin position="5"/>
        <end position="26"/>
    </location>
</feature>
<accession>A0A7G6TTE6</accession>
<dbReference type="EMBL" id="CP050292">
    <property type="protein sequence ID" value="QND70028.1"/>
    <property type="molecule type" value="Genomic_DNA"/>
</dbReference>
<keyword evidence="1" id="KW-1133">Transmembrane helix</keyword>
<dbReference type="KEGG" id="trb:HB776_01330"/>
<evidence type="ECO:0000256" key="1">
    <source>
        <dbReference type="SAM" id="Phobius"/>
    </source>
</evidence>
<reference evidence="3" key="1">
    <citation type="journal article" date="2020" name="Mol. Plant Microbe">
        <title>Rhizobial microsymbionts of the narrowly endemic Oxytropis species growing in Kamchatka are characterized by significant genetic diversity and possess a set of genes that are associated with T3SS and T6SS secretion systems and can affect the development of symbiosis.</title>
        <authorList>
            <person name="Safronova V."/>
            <person name="Guro P."/>
            <person name="Sazanova A."/>
            <person name="Kuznetsova I."/>
            <person name="Belimov A."/>
            <person name="Yakubov V."/>
            <person name="Chirak E."/>
            <person name="Afonin A."/>
            <person name="Gogolev Y."/>
            <person name="Andronov E."/>
            <person name="Tikhonovich I."/>
        </authorList>
    </citation>
    <scope>NUCLEOTIDE SEQUENCE [LARGE SCALE GENOMIC DNA]</scope>
    <source>
        <strain evidence="3">581</strain>
    </source>
</reference>
<evidence type="ECO:0000313" key="2">
    <source>
        <dbReference type="EMBL" id="QND70028.1"/>
    </source>
</evidence>
<name>A0A7G6TTE6_9BRAD</name>
<protein>
    <submittedName>
        <fullName evidence="2">Uncharacterized protein</fullName>
    </submittedName>
</protein>